<evidence type="ECO:0000259" key="1">
    <source>
        <dbReference type="Pfam" id="PF12728"/>
    </source>
</evidence>
<dbReference type="InterPro" id="IPR041657">
    <property type="entry name" value="HTH_17"/>
</dbReference>
<keyword evidence="3" id="KW-1185">Reference proteome</keyword>
<dbReference type="InterPro" id="IPR009061">
    <property type="entry name" value="DNA-bd_dom_put_sf"/>
</dbReference>
<dbReference type="RefSeq" id="WP_044432685.1">
    <property type="nucleotide sequence ID" value="NZ_BJYZ01000014.1"/>
</dbReference>
<sequence length="66" mass="7351">MLQEFGLSSRKLGYTFAEAVALTGISGSQLYQERKAGRLKVVKVGRRALITHTDLEAWIELLRTTA</sequence>
<dbReference type="InterPro" id="IPR010093">
    <property type="entry name" value="SinI_DNA-bd"/>
</dbReference>
<dbReference type="Pfam" id="PF12728">
    <property type="entry name" value="HTH_17"/>
    <property type="match status" value="1"/>
</dbReference>
<organism evidence="2 3">
    <name type="scientific">Skermanella aerolata</name>
    <dbReference type="NCBI Taxonomy" id="393310"/>
    <lineage>
        <taxon>Bacteria</taxon>
        <taxon>Pseudomonadati</taxon>
        <taxon>Pseudomonadota</taxon>
        <taxon>Alphaproteobacteria</taxon>
        <taxon>Rhodospirillales</taxon>
        <taxon>Azospirillaceae</taxon>
        <taxon>Skermanella</taxon>
    </lineage>
</organism>
<dbReference type="GO" id="GO:0003677">
    <property type="term" value="F:DNA binding"/>
    <property type="evidence" value="ECO:0007669"/>
    <property type="project" value="InterPro"/>
</dbReference>
<dbReference type="SUPFAM" id="SSF46955">
    <property type="entry name" value="Putative DNA-binding domain"/>
    <property type="match status" value="1"/>
</dbReference>
<proteinExistence type="predicted"/>
<dbReference type="OrthoDB" id="7284167at2"/>
<dbReference type="Proteomes" id="UP000321523">
    <property type="component" value="Unassembled WGS sequence"/>
</dbReference>
<evidence type="ECO:0000313" key="3">
    <source>
        <dbReference type="Proteomes" id="UP000321523"/>
    </source>
</evidence>
<accession>A0A512DRT0</accession>
<reference evidence="2 3" key="1">
    <citation type="submission" date="2019-07" db="EMBL/GenBank/DDBJ databases">
        <title>Whole genome shotgun sequence of Skermanella aerolata NBRC 106429.</title>
        <authorList>
            <person name="Hosoyama A."/>
            <person name="Uohara A."/>
            <person name="Ohji S."/>
            <person name="Ichikawa N."/>
        </authorList>
    </citation>
    <scope>NUCLEOTIDE SEQUENCE [LARGE SCALE GENOMIC DNA]</scope>
    <source>
        <strain evidence="2 3">NBRC 106429</strain>
    </source>
</reference>
<gene>
    <name evidence="2" type="ORF">SAE02_32830</name>
</gene>
<comment type="caution">
    <text evidence="2">The sequence shown here is derived from an EMBL/GenBank/DDBJ whole genome shotgun (WGS) entry which is preliminary data.</text>
</comment>
<dbReference type="EMBL" id="BJYZ01000014">
    <property type="protein sequence ID" value="GEO39135.1"/>
    <property type="molecule type" value="Genomic_DNA"/>
</dbReference>
<dbReference type="AlphaFoldDB" id="A0A512DRT0"/>
<evidence type="ECO:0000313" key="2">
    <source>
        <dbReference type="EMBL" id="GEO39135.1"/>
    </source>
</evidence>
<protein>
    <recommendedName>
        <fullName evidence="1">Helix-turn-helix domain-containing protein</fullName>
    </recommendedName>
</protein>
<feature type="domain" description="Helix-turn-helix" evidence="1">
    <location>
        <begin position="14"/>
        <end position="60"/>
    </location>
</feature>
<name>A0A512DRT0_9PROT</name>
<dbReference type="NCBIfam" id="TIGR01764">
    <property type="entry name" value="excise"/>
    <property type="match status" value="1"/>
</dbReference>